<keyword evidence="2" id="KW-0812">Transmembrane</keyword>
<gene>
    <name evidence="3" type="ORF">ASPWEDRAFT_377299</name>
</gene>
<reference evidence="4" key="1">
    <citation type="journal article" date="2017" name="Genome Biol.">
        <title>Comparative genomics reveals high biological diversity and specific adaptations in the industrially and medically important fungal genus Aspergillus.</title>
        <authorList>
            <person name="de Vries R.P."/>
            <person name="Riley R."/>
            <person name="Wiebenga A."/>
            <person name="Aguilar-Osorio G."/>
            <person name="Amillis S."/>
            <person name="Uchima C.A."/>
            <person name="Anderluh G."/>
            <person name="Asadollahi M."/>
            <person name="Askin M."/>
            <person name="Barry K."/>
            <person name="Battaglia E."/>
            <person name="Bayram O."/>
            <person name="Benocci T."/>
            <person name="Braus-Stromeyer S.A."/>
            <person name="Caldana C."/>
            <person name="Canovas D."/>
            <person name="Cerqueira G.C."/>
            <person name="Chen F."/>
            <person name="Chen W."/>
            <person name="Choi C."/>
            <person name="Clum A."/>
            <person name="Dos Santos R.A."/>
            <person name="Damasio A.R."/>
            <person name="Diallinas G."/>
            <person name="Emri T."/>
            <person name="Fekete E."/>
            <person name="Flipphi M."/>
            <person name="Freyberg S."/>
            <person name="Gallo A."/>
            <person name="Gournas C."/>
            <person name="Habgood R."/>
            <person name="Hainaut M."/>
            <person name="Harispe M.L."/>
            <person name="Henrissat B."/>
            <person name="Hilden K.S."/>
            <person name="Hope R."/>
            <person name="Hossain A."/>
            <person name="Karabika E."/>
            <person name="Karaffa L."/>
            <person name="Karanyi Z."/>
            <person name="Krasevec N."/>
            <person name="Kuo A."/>
            <person name="Kusch H."/>
            <person name="LaButti K."/>
            <person name="Lagendijk E.L."/>
            <person name="Lapidus A."/>
            <person name="Levasseur A."/>
            <person name="Lindquist E."/>
            <person name="Lipzen A."/>
            <person name="Logrieco A.F."/>
            <person name="MacCabe A."/>
            <person name="Maekelae M.R."/>
            <person name="Malavazi I."/>
            <person name="Melin P."/>
            <person name="Meyer V."/>
            <person name="Mielnichuk N."/>
            <person name="Miskei M."/>
            <person name="Molnar A.P."/>
            <person name="Mule G."/>
            <person name="Ngan C.Y."/>
            <person name="Orejas M."/>
            <person name="Orosz E."/>
            <person name="Ouedraogo J.P."/>
            <person name="Overkamp K.M."/>
            <person name="Park H.-S."/>
            <person name="Perrone G."/>
            <person name="Piumi F."/>
            <person name="Punt P.J."/>
            <person name="Ram A.F."/>
            <person name="Ramon A."/>
            <person name="Rauscher S."/>
            <person name="Record E."/>
            <person name="Riano-Pachon D.M."/>
            <person name="Robert V."/>
            <person name="Roehrig J."/>
            <person name="Ruller R."/>
            <person name="Salamov A."/>
            <person name="Salih N.S."/>
            <person name="Samson R.A."/>
            <person name="Sandor E."/>
            <person name="Sanguinetti M."/>
            <person name="Schuetze T."/>
            <person name="Sepcic K."/>
            <person name="Shelest E."/>
            <person name="Sherlock G."/>
            <person name="Sophianopoulou V."/>
            <person name="Squina F.M."/>
            <person name="Sun H."/>
            <person name="Susca A."/>
            <person name="Todd R.B."/>
            <person name="Tsang A."/>
            <person name="Unkles S.E."/>
            <person name="van de Wiele N."/>
            <person name="van Rossen-Uffink D."/>
            <person name="Oliveira J.V."/>
            <person name="Vesth T.C."/>
            <person name="Visser J."/>
            <person name="Yu J.-H."/>
            <person name="Zhou M."/>
            <person name="Andersen M.R."/>
            <person name="Archer D.B."/>
            <person name="Baker S.E."/>
            <person name="Benoit I."/>
            <person name="Brakhage A.A."/>
            <person name="Braus G.H."/>
            <person name="Fischer R."/>
            <person name="Frisvad J.C."/>
            <person name="Goldman G.H."/>
            <person name="Houbraken J."/>
            <person name="Oakley B."/>
            <person name="Pocsi I."/>
            <person name="Scazzocchio C."/>
            <person name="Seiboth B."/>
            <person name="vanKuyk P.A."/>
            <person name="Wortman J."/>
            <person name="Dyer P.S."/>
            <person name="Grigoriev I.V."/>
        </authorList>
    </citation>
    <scope>NUCLEOTIDE SEQUENCE [LARGE SCALE GENOMIC DNA]</scope>
    <source>
        <strain evidence="4">DTO 134E9</strain>
    </source>
</reference>
<feature type="region of interest" description="Disordered" evidence="1">
    <location>
        <begin position="187"/>
        <end position="228"/>
    </location>
</feature>
<feature type="compositionally biased region" description="Low complexity" evidence="1">
    <location>
        <begin position="253"/>
        <end position="263"/>
    </location>
</feature>
<organism evidence="3 4">
    <name type="scientific">Aspergillus wentii DTO 134E9</name>
    <dbReference type="NCBI Taxonomy" id="1073089"/>
    <lineage>
        <taxon>Eukaryota</taxon>
        <taxon>Fungi</taxon>
        <taxon>Dikarya</taxon>
        <taxon>Ascomycota</taxon>
        <taxon>Pezizomycotina</taxon>
        <taxon>Eurotiomycetes</taxon>
        <taxon>Eurotiomycetidae</taxon>
        <taxon>Eurotiales</taxon>
        <taxon>Aspergillaceae</taxon>
        <taxon>Aspergillus</taxon>
        <taxon>Aspergillus subgen. Cremei</taxon>
    </lineage>
</organism>
<dbReference type="EMBL" id="KV878210">
    <property type="protein sequence ID" value="OJJ39511.1"/>
    <property type="molecule type" value="Genomic_DNA"/>
</dbReference>
<dbReference type="Proteomes" id="UP000184383">
    <property type="component" value="Unassembled WGS sequence"/>
</dbReference>
<keyword evidence="2" id="KW-0472">Membrane</keyword>
<name>A0A1L9RX34_ASPWE</name>
<protein>
    <submittedName>
        <fullName evidence="3">Uncharacterized protein</fullName>
    </submittedName>
</protein>
<proteinExistence type="predicted"/>
<dbReference type="VEuPathDB" id="FungiDB:ASPWEDRAFT_377299"/>
<evidence type="ECO:0000256" key="2">
    <source>
        <dbReference type="SAM" id="Phobius"/>
    </source>
</evidence>
<feature type="region of interest" description="Disordered" evidence="1">
    <location>
        <begin position="248"/>
        <end position="285"/>
    </location>
</feature>
<dbReference type="OrthoDB" id="4492972at2759"/>
<feature type="transmembrane region" description="Helical" evidence="2">
    <location>
        <begin position="12"/>
        <end position="39"/>
    </location>
</feature>
<feature type="region of interest" description="Disordered" evidence="1">
    <location>
        <begin position="79"/>
        <end position="166"/>
    </location>
</feature>
<feature type="compositionally biased region" description="Polar residues" evidence="1">
    <location>
        <begin position="272"/>
        <end position="285"/>
    </location>
</feature>
<dbReference type="GeneID" id="63750594"/>
<evidence type="ECO:0000256" key="1">
    <source>
        <dbReference type="SAM" id="MobiDB-lite"/>
    </source>
</evidence>
<keyword evidence="2" id="KW-1133">Transmembrane helix</keyword>
<keyword evidence="4" id="KW-1185">Reference proteome</keyword>
<feature type="compositionally biased region" description="Low complexity" evidence="1">
    <location>
        <begin position="192"/>
        <end position="224"/>
    </location>
</feature>
<feature type="compositionally biased region" description="Polar residues" evidence="1">
    <location>
        <begin position="157"/>
        <end position="166"/>
    </location>
</feature>
<dbReference type="AlphaFoldDB" id="A0A1L9RX34"/>
<accession>A0A1L9RX34</accession>
<evidence type="ECO:0000313" key="3">
    <source>
        <dbReference type="EMBL" id="OJJ39511.1"/>
    </source>
</evidence>
<sequence>MPTITFSSFVTVPFLALLSVPLLLTAYITICFSVLALFIRLSIIYIELSYAIITNYFVIPTSSNSSLLTFAASEPTTPFRRRSSDHGSIVNHNTNTSSHTLPRTPSARQLRLLVPPGPGPGIITNAKPRPALRRYNSSNSDGQGHRKLHKRTRDARNNSNPCMIPSSATTASFLSLVSGDEGRDFEGLGGWRCPAPASSSKSRSGHPSRSASLSPTSPSSPSPSDHAINDEEADERAWLSINNRLELPSQPAQQQVQQQQQQQRGRRHHQRSITTSMVTSSNYRTGNCLFIDQNTAHRDKSKKE</sequence>
<dbReference type="RefSeq" id="XP_040693187.1">
    <property type="nucleotide sequence ID" value="XM_040834746.1"/>
</dbReference>
<evidence type="ECO:0000313" key="4">
    <source>
        <dbReference type="Proteomes" id="UP000184383"/>
    </source>
</evidence>
<feature type="compositionally biased region" description="Polar residues" evidence="1">
    <location>
        <begin position="90"/>
        <end position="107"/>
    </location>
</feature>